<dbReference type="GO" id="GO:0005634">
    <property type="term" value="C:nucleus"/>
    <property type="evidence" value="ECO:0007669"/>
    <property type="project" value="UniProtKB-SubCell"/>
</dbReference>
<gene>
    <name evidence="6" type="ORF">F3Y22_tig00110271pilonHSYRG00085</name>
</gene>
<dbReference type="AlphaFoldDB" id="A0A6A3B9I0"/>
<feature type="domain" description="HTH myb-type" evidence="5">
    <location>
        <begin position="1"/>
        <end position="53"/>
    </location>
</feature>
<dbReference type="SMART" id="SM00717">
    <property type="entry name" value="SANT"/>
    <property type="match status" value="1"/>
</dbReference>
<dbReference type="PROSITE" id="PS51294">
    <property type="entry name" value="HTH_MYB"/>
    <property type="match status" value="1"/>
</dbReference>
<protein>
    <submittedName>
        <fullName evidence="6">Small G protein family protein / RhoGAP family protein isoform 1</fullName>
    </submittedName>
</protein>
<evidence type="ECO:0000313" key="7">
    <source>
        <dbReference type="Proteomes" id="UP000436088"/>
    </source>
</evidence>
<dbReference type="Proteomes" id="UP000436088">
    <property type="component" value="Unassembled WGS sequence"/>
</dbReference>
<evidence type="ECO:0000313" key="6">
    <source>
        <dbReference type="EMBL" id="KAE8711842.1"/>
    </source>
</evidence>
<comment type="caution">
    <text evidence="6">The sequence shown here is derived from an EMBL/GenBank/DDBJ whole genome shotgun (WGS) entry which is preliminary data.</text>
</comment>
<feature type="domain" description="Myb-like" evidence="4">
    <location>
        <begin position="6"/>
        <end position="49"/>
    </location>
</feature>
<reference evidence="6" key="1">
    <citation type="submission" date="2019-09" db="EMBL/GenBank/DDBJ databases">
        <title>Draft genome information of white flower Hibiscus syriacus.</title>
        <authorList>
            <person name="Kim Y.-M."/>
        </authorList>
    </citation>
    <scope>NUCLEOTIDE SEQUENCE [LARGE SCALE GENOMIC DNA]</scope>
    <source>
        <strain evidence="6">YM2019G1</strain>
    </source>
</reference>
<proteinExistence type="predicted"/>
<evidence type="ECO:0000256" key="1">
    <source>
        <dbReference type="ARBA" id="ARBA00004123"/>
    </source>
</evidence>
<dbReference type="InterPro" id="IPR053106">
    <property type="entry name" value="Plant_Male-Germline_Reg_TFs"/>
</dbReference>
<dbReference type="PROSITE" id="PS50090">
    <property type="entry name" value="MYB_LIKE"/>
    <property type="match status" value="1"/>
</dbReference>
<evidence type="ECO:0000256" key="3">
    <source>
        <dbReference type="SAM" id="MobiDB-lite"/>
    </source>
</evidence>
<keyword evidence="7" id="KW-1185">Reference proteome</keyword>
<evidence type="ECO:0000259" key="5">
    <source>
        <dbReference type="PROSITE" id="PS51294"/>
    </source>
</evidence>
<comment type="subcellular location">
    <subcellularLocation>
        <location evidence="1">Nucleus</location>
    </subcellularLocation>
</comment>
<sequence length="231" mass="26137">MPSGCKFSAEEERTVIELQAEFGNKWAKIARHLPGRTDNDVKNFWSARRKRLDRISHENKGKAVPHEMPMLEILPGNCMITLEEGSSSHEDQTKRPLYTGNLMEEFKMVPLPDLIKPDLLNLETSLLPIVDIEPIQMIPLGLPILPECQDLAPESFDFNFVGMFNDLEASEHESKPKSLNKIPSAGMNGNNGELGKKKNIFNDATTPDCFFDEFPTDVFDYLEPLPCSSEW</sequence>
<dbReference type="SUPFAM" id="SSF46689">
    <property type="entry name" value="Homeodomain-like"/>
    <property type="match status" value="1"/>
</dbReference>
<dbReference type="EMBL" id="VEPZ02000906">
    <property type="protein sequence ID" value="KAE8711842.1"/>
    <property type="molecule type" value="Genomic_DNA"/>
</dbReference>
<dbReference type="PANTHER" id="PTHR47996">
    <property type="entry name" value="TRANSCRIPTION FACTOR DUO1"/>
    <property type="match status" value="1"/>
</dbReference>
<dbReference type="InterPro" id="IPR001005">
    <property type="entry name" value="SANT/Myb"/>
</dbReference>
<dbReference type="InterPro" id="IPR009057">
    <property type="entry name" value="Homeodomain-like_sf"/>
</dbReference>
<accession>A0A6A3B9I0</accession>
<keyword evidence="2" id="KW-0539">Nucleus</keyword>
<dbReference type="PANTHER" id="PTHR47996:SF1">
    <property type="entry name" value="MYB TRANSCRIPTION FACTOR"/>
    <property type="match status" value="1"/>
</dbReference>
<organism evidence="6 7">
    <name type="scientific">Hibiscus syriacus</name>
    <name type="common">Rose of Sharon</name>
    <dbReference type="NCBI Taxonomy" id="106335"/>
    <lineage>
        <taxon>Eukaryota</taxon>
        <taxon>Viridiplantae</taxon>
        <taxon>Streptophyta</taxon>
        <taxon>Embryophyta</taxon>
        <taxon>Tracheophyta</taxon>
        <taxon>Spermatophyta</taxon>
        <taxon>Magnoliopsida</taxon>
        <taxon>eudicotyledons</taxon>
        <taxon>Gunneridae</taxon>
        <taxon>Pentapetalae</taxon>
        <taxon>rosids</taxon>
        <taxon>malvids</taxon>
        <taxon>Malvales</taxon>
        <taxon>Malvaceae</taxon>
        <taxon>Malvoideae</taxon>
        <taxon>Hibiscus</taxon>
    </lineage>
</organism>
<dbReference type="Pfam" id="PF00249">
    <property type="entry name" value="Myb_DNA-binding"/>
    <property type="match status" value="1"/>
</dbReference>
<dbReference type="FunFam" id="1.10.10.60:FF:000351">
    <property type="entry name" value="Transcription factor GAMYB"/>
    <property type="match status" value="1"/>
</dbReference>
<dbReference type="InterPro" id="IPR017930">
    <property type="entry name" value="Myb_dom"/>
</dbReference>
<feature type="region of interest" description="Disordered" evidence="3">
    <location>
        <begin position="172"/>
        <end position="194"/>
    </location>
</feature>
<dbReference type="CDD" id="cd00167">
    <property type="entry name" value="SANT"/>
    <property type="match status" value="1"/>
</dbReference>
<evidence type="ECO:0000256" key="2">
    <source>
        <dbReference type="ARBA" id="ARBA00023242"/>
    </source>
</evidence>
<name>A0A6A3B9I0_HIBSY</name>
<evidence type="ECO:0000259" key="4">
    <source>
        <dbReference type="PROSITE" id="PS50090"/>
    </source>
</evidence>
<dbReference type="Gene3D" id="1.10.10.60">
    <property type="entry name" value="Homeodomain-like"/>
    <property type="match status" value="1"/>
</dbReference>